<feature type="domain" description="Sialidase" evidence="6">
    <location>
        <begin position="218"/>
        <end position="386"/>
    </location>
</feature>
<dbReference type="Gene3D" id="3.20.20.370">
    <property type="entry name" value="Glycoside hydrolase/deacetylase"/>
    <property type="match status" value="1"/>
</dbReference>
<dbReference type="STRING" id="1168035.SAMN05444280_110126"/>
<name>A0A1M6GD93_9BACT</name>
<dbReference type="InterPro" id="IPR036278">
    <property type="entry name" value="Sialidase_sf"/>
</dbReference>
<dbReference type="GO" id="GO:0046872">
    <property type="term" value="F:metal ion binding"/>
    <property type="evidence" value="ECO:0007669"/>
    <property type="project" value="UniProtKB-KW"/>
</dbReference>
<dbReference type="InterPro" id="IPR006879">
    <property type="entry name" value="YdjC-like"/>
</dbReference>
<keyword evidence="2" id="KW-0479">Metal-binding</keyword>
<dbReference type="EMBL" id="FQZE01000010">
    <property type="protein sequence ID" value="SHJ07925.1"/>
    <property type="molecule type" value="Genomic_DNA"/>
</dbReference>
<dbReference type="Pfam" id="PF13088">
    <property type="entry name" value="BNR_2"/>
    <property type="match status" value="2"/>
</dbReference>
<gene>
    <name evidence="7" type="ORF">SAMN05444280_110126</name>
</gene>
<evidence type="ECO:0000259" key="6">
    <source>
        <dbReference type="Pfam" id="PF13088"/>
    </source>
</evidence>
<dbReference type="GO" id="GO:0016787">
    <property type="term" value="F:hydrolase activity"/>
    <property type="evidence" value="ECO:0007669"/>
    <property type="project" value="UniProtKB-KW"/>
</dbReference>
<dbReference type="InterPro" id="IPR011330">
    <property type="entry name" value="Glyco_hydro/deAcase_b/a-brl"/>
</dbReference>
<dbReference type="Pfam" id="PF04794">
    <property type="entry name" value="YdjC"/>
    <property type="match status" value="1"/>
</dbReference>
<dbReference type="Gene3D" id="2.120.10.10">
    <property type="match status" value="1"/>
</dbReference>
<keyword evidence="5" id="KW-0119">Carbohydrate metabolism</keyword>
<dbReference type="SUPFAM" id="SSF88713">
    <property type="entry name" value="Glycoside hydrolase/deacetylase"/>
    <property type="match status" value="1"/>
</dbReference>
<organism evidence="7 8">
    <name type="scientific">Tangfeifania diversioriginum</name>
    <dbReference type="NCBI Taxonomy" id="1168035"/>
    <lineage>
        <taxon>Bacteria</taxon>
        <taxon>Pseudomonadati</taxon>
        <taxon>Bacteroidota</taxon>
        <taxon>Bacteroidia</taxon>
        <taxon>Marinilabiliales</taxon>
        <taxon>Prolixibacteraceae</taxon>
        <taxon>Tangfeifania</taxon>
    </lineage>
</organism>
<protein>
    <submittedName>
        <fullName evidence="7">Predicted neuraminidase (Sialidase)</fullName>
    </submittedName>
</protein>
<evidence type="ECO:0000256" key="4">
    <source>
        <dbReference type="ARBA" id="ARBA00022842"/>
    </source>
</evidence>
<dbReference type="CDD" id="cd15482">
    <property type="entry name" value="Sialidase_non-viral"/>
    <property type="match status" value="1"/>
</dbReference>
<evidence type="ECO:0000256" key="5">
    <source>
        <dbReference type="ARBA" id="ARBA00023277"/>
    </source>
</evidence>
<dbReference type="GO" id="GO:0005975">
    <property type="term" value="P:carbohydrate metabolic process"/>
    <property type="evidence" value="ECO:0007669"/>
    <property type="project" value="InterPro"/>
</dbReference>
<reference evidence="7 8" key="1">
    <citation type="submission" date="2016-11" db="EMBL/GenBank/DDBJ databases">
        <authorList>
            <person name="Jaros S."/>
            <person name="Januszkiewicz K."/>
            <person name="Wedrychowicz H."/>
        </authorList>
    </citation>
    <scope>NUCLEOTIDE SEQUENCE [LARGE SCALE GENOMIC DNA]</scope>
    <source>
        <strain evidence="7 8">DSM 27063</strain>
    </source>
</reference>
<evidence type="ECO:0000313" key="7">
    <source>
        <dbReference type="EMBL" id="SHJ07925.1"/>
    </source>
</evidence>
<dbReference type="RefSeq" id="WP_073168376.1">
    <property type="nucleotide sequence ID" value="NZ_FQZE01000010.1"/>
</dbReference>
<keyword evidence="8" id="KW-1185">Reference proteome</keyword>
<feature type="domain" description="Sialidase" evidence="6">
    <location>
        <begin position="67"/>
        <end position="151"/>
    </location>
</feature>
<keyword evidence="4" id="KW-0460">Magnesium</keyword>
<sequence length="709" mass="79951">MNKIRSKSFNPLFSPGVLLCFLVGFFLMMPFVSDAQKNSGSSFRSEFIFPEQEKHVHSSSVVELPNGDLLVCWFEGSGERKSNDVAVMGARLKKGQSQWSEPFIMADTPGNPDCNPVLFLDAKNRLHLTWVVVVANRWEASLLKTRISTDYHNEGPPKWDWQDVILLKPGEKFAEALEKGFREMDPPGLAWAEYAPQYERMIVEAANDPVKREVGWMGRIHPLDLPEGRMLLPLYSDGYNVSLVAISDDNGDTWKPSLPIVGRGNIQPALLQKEDGTLVAYMRDNGDAPQRIIVSTSEDNGYTWSVSRKTNIPNPGSSVEAIALDDGNWLMVCNDLEDGRNRLAVLLSDDEGESWKWKRYLEYTPKGKGGFSYPSAIQAKDGLVHVTYSHHTADGKSIKHVSFTPSWVKQADAGETNAEKLGFPKGKKVLLLHMDDLGMCKEANDAGKYYIENDFIHSGAVMMPCPNAEEFVEWAITQPKADVGVHLTLTSEWKTWRWGTLTDAAEVPGLLDPDGKMWHSVMEVVMNATPEEVEMEIRAQIDKMLAMGYNPTHIDTHMGTLYGSPEFLKVFLKVAEEYKIPANAIDLSNPKVAAFYKKEGYPVNEEVVGVLNDYALPHLDNFGSVPKGDTYEEVKNNFYKLVNALDPGLTEIIFHPSVETEYLKTITGSWQQRVWEAEMFADPEMIQFFKDNDIILTTWREVMERFNRK</sequence>
<dbReference type="CDD" id="cd10802">
    <property type="entry name" value="YdjC_TTHB029_like"/>
    <property type="match status" value="1"/>
</dbReference>
<dbReference type="PANTHER" id="PTHR43752">
    <property type="entry name" value="BNR/ASP-BOX REPEAT FAMILY PROTEIN"/>
    <property type="match status" value="1"/>
</dbReference>
<dbReference type="AlphaFoldDB" id="A0A1M6GD93"/>
<accession>A0A1M6GD93</accession>
<evidence type="ECO:0000313" key="8">
    <source>
        <dbReference type="Proteomes" id="UP000184050"/>
    </source>
</evidence>
<comment type="cofactor">
    <cofactor evidence="1">
        <name>Mg(2+)</name>
        <dbReference type="ChEBI" id="CHEBI:18420"/>
    </cofactor>
</comment>
<dbReference type="SUPFAM" id="SSF50939">
    <property type="entry name" value="Sialidases"/>
    <property type="match status" value="1"/>
</dbReference>
<evidence type="ECO:0000256" key="1">
    <source>
        <dbReference type="ARBA" id="ARBA00001946"/>
    </source>
</evidence>
<dbReference type="PANTHER" id="PTHR43752:SF2">
    <property type="entry name" value="BNR_ASP-BOX REPEAT FAMILY PROTEIN"/>
    <property type="match status" value="1"/>
</dbReference>
<dbReference type="InterPro" id="IPR011040">
    <property type="entry name" value="Sialidase"/>
</dbReference>
<dbReference type="Proteomes" id="UP000184050">
    <property type="component" value="Unassembled WGS sequence"/>
</dbReference>
<evidence type="ECO:0000256" key="3">
    <source>
        <dbReference type="ARBA" id="ARBA00022801"/>
    </source>
</evidence>
<evidence type="ECO:0000256" key="2">
    <source>
        <dbReference type="ARBA" id="ARBA00022723"/>
    </source>
</evidence>
<keyword evidence="3" id="KW-0378">Hydrolase</keyword>
<proteinExistence type="predicted"/>